<dbReference type="PANTHER" id="PTHR33747">
    <property type="entry name" value="UPF0225 PROTEIN SCO1677"/>
    <property type="match status" value="1"/>
</dbReference>
<proteinExistence type="predicted"/>
<reference evidence="3 4" key="1">
    <citation type="submission" date="2019-02" db="EMBL/GenBank/DDBJ databases">
        <title>Genome sequences of Aliivibrio finisterrensis strains from farmed Atlantic salmon.</title>
        <authorList>
            <person name="Bowman J.P."/>
        </authorList>
    </citation>
    <scope>NUCLEOTIDE SEQUENCE [LARGE SCALE GENOMIC DNA]</scope>
    <source>
        <strain evidence="2 4">A21</strain>
        <strain evidence="1 3">A46</strain>
    </source>
</reference>
<evidence type="ECO:0000313" key="3">
    <source>
        <dbReference type="Proteomes" id="UP000294063"/>
    </source>
</evidence>
<sequence>MLNKLDFVAISKPVEMPSEIEWNELMASIKVPASSNKVGRNNPCPCGSGKKYKKCCA</sequence>
<dbReference type="EMBL" id="SEZK01000051">
    <property type="protein sequence ID" value="RYU48222.1"/>
    <property type="molecule type" value="Genomic_DNA"/>
</dbReference>
<dbReference type="SUPFAM" id="SSF103642">
    <property type="entry name" value="Sec-C motif"/>
    <property type="match status" value="1"/>
</dbReference>
<gene>
    <name evidence="2" type="ORF">ERW53_15155</name>
    <name evidence="1" type="ORF">ERW57_17815</name>
</gene>
<dbReference type="PANTHER" id="PTHR33747:SF1">
    <property type="entry name" value="ADENYLATE CYCLASE-ASSOCIATED CAP C-TERMINAL DOMAIN-CONTAINING PROTEIN"/>
    <property type="match status" value="1"/>
</dbReference>
<dbReference type="Proteomes" id="UP000294063">
    <property type="component" value="Unassembled WGS sequence"/>
</dbReference>
<dbReference type="Pfam" id="PF02810">
    <property type="entry name" value="SEC-C"/>
    <property type="match status" value="1"/>
</dbReference>
<comment type="caution">
    <text evidence="1">The sequence shown here is derived from an EMBL/GenBank/DDBJ whole genome shotgun (WGS) entry which is preliminary data.</text>
</comment>
<evidence type="ECO:0000313" key="4">
    <source>
        <dbReference type="Proteomes" id="UP000294166"/>
    </source>
</evidence>
<dbReference type="Proteomes" id="UP000294166">
    <property type="component" value="Unassembled WGS sequence"/>
</dbReference>
<name>A0A4Q5KR78_9GAMM</name>
<dbReference type="InterPro" id="IPR004027">
    <property type="entry name" value="SEC_C_motif"/>
</dbReference>
<protein>
    <recommendedName>
        <fullName evidence="5">Zinc chelation protein SecC</fullName>
    </recommendedName>
</protein>
<evidence type="ECO:0000313" key="1">
    <source>
        <dbReference type="EMBL" id="RYU48222.1"/>
    </source>
</evidence>
<evidence type="ECO:0000313" key="2">
    <source>
        <dbReference type="EMBL" id="RYU62767.1"/>
    </source>
</evidence>
<dbReference type="EMBL" id="SEZN01000030">
    <property type="protein sequence ID" value="RYU62767.1"/>
    <property type="molecule type" value="Genomic_DNA"/>
</dbReference>
<keyword evidence="4" id="KW-1185">Reference proteome</keyword>
<accession>A0A4Q5KR78</accession>
<dbReference type="Gene3D" id="3.10.450.50">
    <property type="match status" value="1"/>
</dbReference>
<evidence type="ECO:0008006" key="5">
    <source>
        <dbReference type="Google" id="ProtNLM"/>
    </source>
</evidence>
<dbReference type="AlphaFoldDB" id="A0A4Q5KR78"/>
<organism evidence="1 3">
    <name type="scientific">Aliivibrio finisterrensis</name>
    <dbReference type="NCBI Taxonomy" id="511998"/>
    <lineage>
        <taxon>Bacteria</taxon>
        <taxon>Pseudomonadati</taxon>
        <taxon>Pseudomonadota</taxon>
        <taxon>Gammaproteobacteria</taxon>
        <taxon>Vibrionales</taxon>
        <taxon>Vibrionaceae</taxon>
        <taxon>Aliivibrio</taxon>
    </lineage>
</organism>